<protein>
    <recommendedName>
        <fullName evidence="12">OPT family small oligopeptide transporter</fullName>
    </recommendedName>
</protein>
<evidence type="ECO:0000256" key="4">
    <source>
        <dbReference type="ARBA" id="ARBA00022692"/>
    </source>
</evidence>
<keyword evidence="7 9" id="KW-1133">Transmembrane helix</keyword>
<dbReference type="Pfam" id="PF03169">
    <property type="entry name" value="OPT"/>
    <property type="match status" value="1"/>
</dbReference>
<comment type="caution">
    <text evidence="10">The sequence shown here is derived from an EMBL/GenBank/DDBJ whole genome shotgun (WGS) entry which is preliminary data.</text>
</comment>
<dbReference type="GO" id="GO:0035673">
    <property type="term" value="F:oligopeptide transmembrane transporter activity"/>
    <property type="evidence" value="ECO:0007669"/>
    <property type="project" value="InterPro"/>
</dbReference>
<dbReference type="InterPro" id="IPR004648">
    <property type="entry name" value="Oligpept_transpt"/>
</dbReference>
<sequence length="260" mass="28719">MPVTNNDISVVGAFNPVESHMVSVPTHHEIDEKLRISADNREISKVTLDIDTKELFDGSIDEKSDDFIIVTGADAAAHLLPLRDYGQPALSFRSIFLATILSGFQAVMYQIYSFKPTSLGVIQGTFNVLIAYFLGKTWAKVLPRGEKFEARWRERGGQGKIPLYIRIISFNYGTWNLKEHAICAITATSASNAAETITVFAAQNLFYGLLLSATTVILAVISIGLFGYGLCGMLRPIMVWHPESVHWSTLPTVKTLQGLH</sequence>
<dbReference type="GO" id="GO:0016020">
    <property type="term" value="C:membrane"/>
    <property type="evidence" value="ECO:0007669"/>
    <property type="project" value="UniProtKB-SubCell"/>
</dbReference>
<dbReference type="Proteomes" id="UP000297280">
    <property type="component" value="Unassembled WGS sequence"/>
</dbReference>
<evidence type="ECO:0000256" key="3">
    <source>
        <dbReference type="ARBA" id="ARBA00022448"/>
    </source>
</evidence>
<evidence type="ECO:0000256" key="1">
    <source>
        <dbReference type="ARBA" id="ARBA00004141"/>
    </source>
</evidence>
<evidence type="ECO:0000256" key="6">
    <source>
        <dbReference type="ARBA" id="ARBA00022927"/>
    </source>
</evidence>
<accession>A0A4Z1KQD6</accession>
<evidence type="ECO:0000256" key="7">
    <source>
        <dbReference type="ARBA" id="ARBA00022989"/>
    </source>
</evidence>
<keyword evidence="4 9" id="KW-0812">Transmembrane</keyword>
<dbReference type="EMBL" id="PQXO01000621">
    <property type="protein sequence ID" value="TGO83595.1"/>
    <property type="molecule type" value="Genomic_DNA"/>
</dbReference>
<evidence type="ECO:0008006" key="12">
    <source>
        <dbReference type="Google" id="ProtNLM"/>
    </source>
</evidence>
<evidence type="ECO:0000313" key="10">
    <source>
        <dbReference type="EMBL" id="TGO83595.1"/>
    </source>
</evidence>
<evidence type="ECO:0000256" key="9">
    <source>
        <dbReference type="SAM" id="Phobius"/>
    </source>
</evidence>
<feature type="transmembrane region" description="Helical" evidence="9">
    <location>
        <begin position="118"/>
        <end position="135"/>
    </location>
</feature>
<keyword evidence="6" id="KW-0653">Protein transport</keyword>
<evidence type="ECO:0000313" key="11">
    <source>
        <dbReference type="Proteomes" id="UP000297280"/>
    </source>
</evidence>
<comment type="similarity">
    <text evidence="2">Belongs to the oligopeptide OPT transporter family.</text>
</comment>
<feature type="transmembrane region" description="Helical" evidence="9">
    <location>
        <begin position="90"/>
        <end position="112"/>
    </location>
</feature>
<organism evidence="10 11">
    <name type="scientific">Botrytis porri</name>
    <dbReference type="NCBI Taxonomy" id="87229"/>
    <lineage>
        <taxon>Eukaryota</taxon>
        <taxon>Fungi</taxon>
        <taxon>Dikarya</taxon>
        <taxon>Ascomycota</taxon>
        <taxon>Pezizomycotina</taxon>
        <taxon>Leotiomycetes</taxon>
        <taxon>Helotiales</taxon>
        <taxon>Sclerotiniaceae</taxon>
        <taxon>Botrytis</taxon>
    </lineage>
</organism>
<dbReference type="AlphaFoldDB" id="A0A4Z1KQD6"/>
<evidence type="ECO:0000256" key="8">
    <source>
        <dbReference type="ARBA" id="ARBA00023136"/>
    </source>
</evidence>
<comment type="subcellular location">
    <subcellularLocation>
        <location evidence="1">Membrane</location>
        <topology evidence="1">Multi-pass membrane protein</topology>
    </subcellularLocation>
</comment>
<keyword evidence="3" id="KW-0813">Transport</keyword>
<name>A0A4Z1KQD6_9HELO</name>
<dbReference type="GO" id="GO:0015031">
    <property type="term" value="P:protein transport"/>
    <property type="evidence" value="ECO:0007669"/>
    <property type="project" value="UniProtKB-KW"/>
</dbReference>
<feature type="transmembrane region" description="Helical" evidence="9">
    <location>
        <begin position="205"/>
        <end position="230"/>
    </location>
</feature>
<evidence type="ECO:0000256" key="5">
    <source>
        <dbReference type="ARBA" id="ARBA00022856"/>
    </source>
</evidence>
<dbReference type="PANTHER" id="PTHR22601">
    <property type="entry name" value="ISP4 LIKE PROTEIN"/>
    <property type="match status" value="1"/>
</dbReference>
<proteinExistence type="inferred from homology"/>
<dbReference type="InterPro" id="IPR004813">
    <property type="entry name" value="OPT"/>
</dbReference>
<keyword evidence="8 9" id="KW-0472">Membrane</keyword>
<keyword evidence="5" id="KW-0571">Peptide transport</keyword>
<evidence type="ECO:0000256" key="2">
    <source>
        <dbReference type="ARBA" id="ARBA00008807"/>
    </source>
</evidence>
<reference evidence="10 11" key="1">
    <citation type="submission" date="2017-12" db="EMBL/GenBank/DDBJ databases">
        <title>Comparative genomics of Botrytis spp.</title>
        <authorList>
            <person name="Valero-Jimenez C.A."/>
            <person name="Tapia P."/>
            <person name="Veloso J."/>
            <person name="Silva-Moreno E."/>
            <person name="Staats M."/>
            <person name="Valdes J.H."/>
            <person name="Van Kan J.A.L."/>
        </authorList>
    </citation>
    <scope>NUCLEOTIDE SEQUENCE [LARGE SCALE GENOMIC DNA]</scope>
    <source>
        <strain evidence="10 11">MUCL3349</strain>
    </source>
</reference>
<gene>
    <name evidence="10" type="ORF">BPOR_0622g00030</name>
</gene>
<keyword evidence="11" id="KW-1185">Reference proteome</keyword>